<keyword evidence="1" id="KW-1133">Transmembrane helix</keyword>
<evidence type="ECO:0000313" key="2">
    <source>
        <dbReference type="EMBL" id="OGY45704.1"/>
    </source>
</evidence>
<evidence type="ECO:0008006" key="4">
    <source>
        <dbReference type="Google" id="ProtNLM"/>
    </source>
</evidence>
<dbReference type="AlphaFoldDB" id="A0A1G1Y0J0"/>
<organism evidence="2 3">
    <name type="scientific">Candidatus Buchananbacteria bacterium RIFCSPHIGHO2_01_FULL_39_8</name>
    <dbReference type="NCBI Taxonomy" id="1797533"/>
    <lineage>
        <taxon>Bacteria</taxon>
        <taxon>Candidatus Buchananiibacteriota</taxon>
    </lineage>
</organism>
<comment type="caution">
    <text evidence="2">The sequence shown here is derived from an EMBL/GenBank/DDBJ whole genome shotgun (WGS) entry which is preliminary data.</text>
</comment>
<evidence type="ECO:0000256" key="1">
    <source>
        <dbReference type="SAM" id="Phobius"/>
    </source>
</evidence>
<gene>
    <name evidence="2" type="ORF">A2731_02080</name>
</gene>
<dbReference type="Proteomes" id="UP000176241">
    <property type="component" value="Unassembled WGS sequence"/>
</dbReference>
<sequence length="202" mass="22751">MKDFKNNLGQSLLETVFAIGILLIVVAAIMALTTANLIGQRESETQIIANNLAREGIEVVRNIRDSNWLAGEDWDKDLVGDGTAIPIFEYNKAEERWENRWSLNFEVDSSNDNQAKVLVFANIYNQQVVGSELLPAGDLPSGYSRILILDNICKKSDGSEEIKNSCGINEDKIGIEVESQVSWFDRGQARRVRLNDLLYDWK</sequence>
<dbReference type="STRING" id="1797533.A2731_02080"/>
<dbReference type="EMBL" id="MHIC01000011">
    <property type="protein sequence ID" value="OGY45704.1"/>
    <property type="molecule type" value="Genomic_DNA"/>
</dbReference>
<name>A0A1G1Y0J0_9BACT</name>
<reference evidence="2 3" key="1">
    <citation type="journal article" date="2016" name="Nat. Commun.">
        <title>Thousands of microbial genomes shed light on interconnected biogeochemical processes in an aquifer system.</title>
        <authorList>
            <person name="Anantharaman K."/>
            <person name="Brown C.T."/>
            <person name="Hug L.A."/>
            <person name="Sharon I."/>
            <person name="Castelle C.J."/>
            <person name="Probst A.J."/>
            <person name="Thomas B.C."/>
            <person name="Singh A."/>
            <person name="Wilkins M.J."/>
            <person name="Karaoz U."/>
            <person name="Brodie E.L."/>
            <person name="Williams K.H."/>
            <person name="Hubbard S.S."/>
            <person name="Banfield J.F."/>
        </authorList>
    </citation>
    <scope>NUCLEOTIDE SEQUENCE [LARGE SCALE GENOMIC DNA]</scope>
</reference>
<feature type="transmembrane region" description="Helical" evidence="1">
    <location>
        <begin position="12"/>
        <end position="32"/>
    </location>
</feature>
<proteinExistence type="predicted"/>
<protein>
    <recommendedName>
        <fullName evidence="4">Type 4 fimbrial biogenesis protein PilX N-terminal domain-containing protein</fullName>
    </recommendedName>
</protein>
<keyword evidence="1" id="KW-0812">Transmembrane</keyword>
<accession>A0A1G1Y0J0</accession>
<keyword evidence="1" id="KW-0472">Membrane</keyword>
<evidence type="ECO:0000313" key="3">
    <source>
        <dbReference type="Proteomes" id="UP000176241"/>
    </source>
</evidence>